<dbReference type="Gene3D" id="3.40.50.300">
    <property type="entry name" value="P-loop containing nucleotide triphosphate hydrolases"/>
    <property type="match status" value="1"/>
</dbReference>
<sequence>MVPPLLGDADGKYRVHIVGNCGAGKTTVGKQLANLLGVPFISIDALFWTPGWGHRTNEELRAKVVDAMNNAPNGWVIDGNYARRIGDVVEDAETDVIWLDPPLALTLPRVIWRTLLRILRLAEPCSPGCPERIMEVFFSRESIVWWCITHHGLVRRREGNRMALIGLDEGSDVERRRMRRIGGWGGELNKWLEDVRRMLQSK</sequence>
<organism evidence="1 2">
    <name type="scientific">Roridomyces roridus</name>
    <dbReference type="NCBI Taxonomy" id="1738132"/>
    <lineage>
        <taxon>Eukaryota</taxon>
        <taxon>Fungi</taxon>
        <taxon>Dikarya</taxon>
        <taxon>Basidiomycota</taxon>
        <taxon>Agaricomycotina</taxon>
        <taxon>Agaricomycetes</taxon>
        <taxon>Agaricomycetidae</taxon>
        <taxon>Agaricales</taxon>
        <taxon>Marasmiineae</taxon>
        <taxon>Mycenaceae</taxon>
        <taxon>Roridomyces</taxon>
    </lineage>
</organism>
<reference evidence="1" key="1">
    <citation type="submission" date="2023-03" db="EMBL/GenBank/DDBJ databases">
        <title>Massive genome expansion in bonnet fungi (Mycena s.s.) driven by repeated elements and novel gene families across ecological guilds.</title>
        <authorList>
            <consortium name="Lawrence Berkeley National Laboratory"/>
            <person name="Harder C.B."/>
            <person name="Miyauchi S."/>
            <person name="Viragh M."/>
            <person name="Kuo A."/>
            <person name="Thoen E."/>
            <person name="Andreopoulos B."/>
            <person name="Lu D."/>
            <person name="Skrede I."/>
            <person name="Drula E."/>
            <person name="Henrissat B."/>
            <person name="Morin E."/>
            <person name="Kohler A."/>
            <person name="Barry K."/>
            <person name="LaButti K."/>
            <person name="Morin E."/>
            <person name="Salamov A."/>
            <person name="Lipzen A."/>
            <person name="Mereny Z."/>
            <person name="Hegedus B."/>
            <person name="Baldrian P."/>
            <person name="Stursova M."/>
            <person name="Weitz H."/>
            <person name="Taylor A."/>
            <person name="Grigoriev I.V."/>
            <person name="Nagy L.G."/>
            <person name="Martin F."/>
            <person name="Kauserud H."/>
        </authorList>
    </citation>
    <scope>NUCLEOTIDE SEQUENCE</scope>
    <source>
        <strain evidence="1">9284</strain>
    </source>
</reference>
<name>A0AAD7C802_9AGAR</name>
<dbReference type="SUPFAM" id="SSF52540">
    <property type="entry name" value="P-loop containing nucleoside triphosphate hydrolases"/>
    <property type="match status" value="1"/>
</dbReference>
<proteinExistence type="predicted"/>
<dbReference type="AlphaFoldDB" id="A0AAD7C802"/>
<dbReference type="InterPro" id="IPR027417">
    <property type="entry name" value="P-loop_NTPase"/>
</dbReference>
<accession>A0AAD7C802</accession>
<gene>
    <name evidence="1" type="ORF">FB45DRAFT_785629</name>
</gene>
<protein>
    <recommendedName>
        <fullName evidence="3">Adenylate kinase</fullName>
    </recommendedName>
</protein>
<evidence type="ECO:0000313" key="1">
    <source>
        <dbReference type="EMBL" id="KAJ7641497.1"/>
    </source>
</evidence>
<dbReference type="InterPro" id="IPR031322">
    <property type="entry name" value="Shikimate/glucono_kinase"/>
</dbReference>
<dbReference type="PANTHER" id="PTHR37816:SF1">
    <property type="entry name" value="TOXIN"/>
    <property type="match status" value="1"/>
</dbReference>
<dbReference type="Proteomes" id="UP001221142">
    <property type="component" value="Unassembled WGS sequence"/>
</dbReference>
<dbReference type="Pfam" id="PF01202">
    <property type="entry name" value="SKI"/>
    <property type="match status" value="1"/>
</dbReference>
<evidence type="ECO:0008006" key="3">
    <source>
        <dbReference type="Google" id="ProtNLM"/>
    </source>
</evidence>
<dbReference type="EMBL" id="JARKIF010000004">
    <property type="protein sequence ID" value="KAJ7641497.1"/>
    <property type="molecule type" value="Genomic_DNA"/>
</dbReference>
<keyword evidence="2" id="KW-1185">Reference proteome</keyword>
<evidence type="ECO:0000313" key="2">
    <source>
        <dbReference type="Proteomes" id="UP001221142"/>
    </source>
</evidence>
<comment type="caution">
    <text evidence="1">The sequence shown here is derived from an EMBL/GenBank/DDBJ whole genome shotgun (WGS) entry which is preliminary data.</text>
</comment>
<dbReference type="InterPro" id="IPR052922">
    <property type="entry name" value="Cytidylate_Kinase-2"/>
</dbReference>
<dbReference type="PANTHER" id="PTHR37816">
    <property type="entry name" value="YALI0E33011P"/>
    <property type="match status" value="1"/>
</dbReference>